<evidence type="ECO:0000313" key="7">
    <source>
        <dbReference type="EMBL" id="OAA65287.1"/>
    </source>
</evidence>
<reference evidence="7 8" key="1">
    <citation type="journal article" date="2016" name="Genome Biol. Evol.">
        <title>Divergent and convergent evolution of fungal pathogenicity.</title>
        <authorList>
            <person name="Shang Y."/>
            <person name="Xiao G."/>
            <person name="Zheng P."/>
            <person name="Cen K."/>
            <person name="Zhan S."/>
            <person name="Wang C."/>
        </authorList>
    </citation>
    <scope>NUCLEOTIDE SEQUENCE [LARGE SCALE GENOMIC DNA]</scope>
    <source>
        <strain evidence="7 8">RCEF 264</strain>
    </source>
</reference>
<accession>A0A167XR77</accession>
<feature type="compositionally biased region" description="Low complexity" evidence="6">
    <location>
        <begin position="68"/>
        <end position="84"/>
    </location>
</feature>
<evidence type="ECO:0000313" key="8">
    <source>
        <dbReference type="Proteomes" id="UP000076874"/>
    </source>
</evidence>
<dbReference type="InterPro" id="IPR051089">
    <property type="entry name" value="prtT"/>
</dbReference>
<organism evidence="7 8">
    <name type="scientific">Niveomyces insectorum RCEF 264</name>
    <dbReference type="NCBI Taxonomy" id="1081102"/>
    <lineage>
        <taxon>Eukaryota</taxon>
        <taxon>Fungi</taxon>
        <taxon>Dikarya</taxon>
        <taxon>Ascomycota</taxon>
        <taxon>Pezizomycotina</taxon>
        <taxon>Sordariomycetes</taxon>
        <taxon>Hypocreomycetidae</taxon>
        <taxon>Hypocreales</taxon>
        <taxon>Cordycipitaceae</taxon>
        <taxon>Niveomyces</taxon>
    </lineage>
</organism>
<feature type="compositionally biased region" description="Low complexity" evidence="6">
    <location>
        <begin position="236"/>
        <end position="249"/>
    </location>
</feature>
<keyword evidence="5" id="KW-0539">Nucleus</keyword>
<sequence>MDVLKFVPPGGHRACLNCSAAKAKCVFPEDGTESVADPLAGGMAVSRGSGLTRPGGDTEHDGGRHNDSAGALSSAAAAADSAGGTPAVPKCERCERLGRGCFLPMRPRKKRRVGSIRPGTSRAATVTMKTEPGEARKAASETAGAASPVRDFAPVLPSAAAAAAAAAAPTFVVPVPNRLRTSVSPKSRNARALQKPETANRGLHSGNHDNSLQQPQQRPHRNEPAPIRTTTQGLLRSPSAASSASSPRRAQSHVETKTARDTPLLLAADKDRANALFSSSPTNGGSGSLAPGTPSSHQPATQPSSLLQQHQHQRQRQHLPPPPAVFTPAQRAHHALINATLHMAEHEAEELLHFYRRFFSRFNPYMEGPAPDVKAAELQTRRPFVWLAIVFVTSYNDLEHQTRLAQALVSYLTDQVFEHGFQSLDLLQGLLTFLNWFIAQNFVLAQLTNLLYVAMALVSDLGLDKLALPQTTTARSPLEPYIAKTIHGPRLLAPEDGHTLDERRALAGVFCLSHAIGHTITLMTPLRYTLQLEETCRIFEAQYAASREAAVATAMSTSVSPATSTSTSTSTAASPSLPDTVVADYHLAIAVRFYHLIDRVLQTQSEADLCEGHFAVPVRTRIAVFADELDRLWSGLSPETQSDTVVKLLYHATNIYIHELGLTSSAASLKNERPYTFPAQRDALEASRTDLAAHNDPPIRCYMSVKSFFDYYLTIPVNIYHHLSVTMFCQVVHADLTLAKLTAFFRGNTCPVGVPPGVRLPAFRDIIEAVASRFQRAGAVPHPLGYPMRNVIFEAFAARVRAFTSWDWTGSRKAAAAAAAPAITAEPAAGTTRSPSAAAAAATARPSRPQPATMHGLSASTTRLSIENLVGAAPSARNLDVVRVRGGAVDVVGAVNAVDTMDVEEAPTEREATTTPEPSEAYAATDREATAAASAASAAGSPSATSAGDAVDTGEQAEWWAWFEDIQASLLGIDGVITVDDGGSVSGRSTADDEDRGLRKWERGGSGSGSGSGIGAGIGKGICSIGSIGSLLNNKDQEPNLDAYIQQRGTI</sequence>
<evidence type="ECO:0000256" key="3">
    <source>
        <dbReference type="ARBA" id="ARBA00023125"/>
    </source>
</evidence>
<proteinExistence type="predicted"/>
<dbReference type="GO" id="GO:0000981">
    <property type="term" value="F:DNA-binding transcription factor activity, RNA polymerase II-specific"/>
    <property type="evidence" value="ECO:0007669"/>
    <property type="project" value="TreeGrafter"/>
</dbReference>
<feature type="region of interest" description="Disordered" evidence="6">
    <location>
        <begin position="900"/>
        <end position="952"/>
    </location>
</feature>
<feature type="compositionally biased region" description="Low complexity" evidence="6">
    <location>
        <begin position="913"/>
        <end position="950"/>
    </location>
</feature>
<dbReference type="PANTHER" id="PTHR31845">
    <property type="entry name" value="FINGER DOMAIN PROTEIN, PUTATIVE-RELATED"/>
    <property type="match status" value="1"/>
</dbReference>
<dbReference type="Proteomes" id="UP000076874">
    <property type="component" value="Unassembled WGS sequence"/>
</dbReference>
<feature type="compositionally biased region" description="Basic and acidic residues" evidence="6">
    <location>
        <begin position="56"/>
        <end position="67"/>
    </location>
</feature>
<evidence type="ECO:0000256" key="4">
    <source>
        <dbReference type="ARBA" id="ARBA00023163"/>
    </source>
</evidence>
<feature type="compositionally biased region" description="Low complexity" evidence="6">
    <location>
        <begin position="825"/>
        <end position="852"/>
    </location>
</feature>
<evidence type="ECO:0000256" key="1">
    <source>
        <dbReference type="ARBA" id="ARBA00004123"/>
    </source>
</evidence>
<feature type="region of interest" description="Disordered" evidence="6">
    <location>
        <begin position="825"/>
        <end position="856"/>
    </location>
</feature>
<evidence type="ECO:0000256" key="2">
    <source>
        <dbReference type="ARBA" id="ARBA00023015"/>
    </source>
</evidence>
<gene>
    <name evidence="7" type="ORF">SPI_02074</name>
</gene>
<feature type="region of interest" description="Disordered" evidence="6">
    <location>
        <begin position="109"/>
        <end position="147"/>
    </location>
</feature>
<dbReference type="EMBL" id="AZHD01000003">
    <property type="protein sequence ID" value="OAA65287.1"/>
    <property type="molecule type" value="Genomic_DNA"/>
</dbReference>
<comment type="subcellular location">
    <subcellularLocation>
        <location evidence="1">Nucleus</location>
    </subcellularLocation>
</comment>
<feature type="region of interest" description="Disordered" evidence="6">
    <location>
        <begin position="180"/>
        <end position="326"/>
    </location>
</feature>
<evidence type="ECO:0000256" key="6">
    <source>
        <dbReference type="SAM" id="MobiDB-lite"/>
    </source>
</evidence>
<feature type="region of interest" description="Disordered" evidence="6">
    <location>
        <begin position="981"/>
        <end position="1012"/>
    </location>
</feature>
<dbReference type="OrthoDB" id="1600564at2759"/>
<evidence type="ECO:0000256" key="5">
    <source>
        <dbReference type="ARBA" id="ARBA00023242"/>
    </source>
</evidence>
<dbReference type="STRING" id="1081102.A0A167XR77"/>
<feature type="region of interest" description="Disordered" evidence="6">
    <location>
        <begin position="43"/>
        <end position="89"/>
    </location>
</feature>
<comment type="caution">
    <text evidence="7">The sequence shown here is derived from an EMBL/GenBank/DDBJ whole genome shotgun (WGS) entry which is preliminary data.</text>
</comment>
<keyword evidence="2" id="KW-0805">Transcription regulation</keyword>
<dbReference type="GO" id="GO:0000976">
    <property type="term" value="F:transcription cis-regulatory region binding"/>
    <property type="evidence" value="ECO:0007669"/>
    <property type="project" value="TreeGrafter"/>
</dbReference>
<keyword evidence="8" id="KW-1185">Reference proteome</keyword>
<keyword evidence="3" id="KW-0238">DNA-binding</keyword>
<dbReference type="AlphaFoldDB" id="A0A167XR77"/>
<name>A0A167XR77_9HYPO</name>
<dbReference type="GO" id="GO:0005634">
    <property type="term" value="C:nucleus"/>
    <property type="evidence" value="ECO:0007669"/>
    <property type="project" value="UniProtKB-SubCell"/>
</dbReference>
<feature type="compositionally biased region" description="Polar residues" evidence="6">
    <location>
        <begin position="208"/>
        <end position="217"/>
    </location>
</feature>
<protein>
    <submittedName>
        <fullName evidence="7">Zinc finger, mynd-type domain containing protein</fullName>
    </submittedName>
</protein>
<keyword evidence="4" id="KW-0804">Transcription</keyword>
<dbReference type="PANTHER" id="PTHR31845:SF10">
    <property type="entry name" value="ZN(II)2CYS6 TRANSCRIPTION FACTOR (EUROFUNG)"/>
    <property type="match status" value="1"/>
</dbReference>